<organism evidence="6 7">
    <name type="scientific">Cutibacterium namnetense</name>
    <dbReference type="NCBI Taxonomy" id="1574624"/>
    <lineage>
        <taxon>Bacteria</taxon>
        <taxon>Bacillati</taxon>
        <taxon>Actinomycetota</taxon>
        <taxon>Actinomycetes</taxon>
        <taxon>Propionibacteriales</taxon>
        <taxon>Propionibacteriaceae</taxon>
        <taxon>Cutibacterium</taxon>
    </lineage>
</organism>
<evidence type="ECO:0000256" key="2">
    <source>
        <dbReference type="ARBA" id="ARBA00023015"/>
    </source>
</evidence>
<dbReference type="Pfam" id="PF00532">
    <property type="entry name" value="Peripla_BP_1"/>
    <property type="match status" value="1"/>
</dbReference>
<dbReference type="Gene3D" id="1.10.260.40">
    <property type="entry name" value="lambda repressor-like DNA-binding domains"/>
    <property type="match status" value="1"/>
</dbReference>
<evidence type="ECO:0000256" key="3">
    <source>
        <dbReference type="ARBA" id="ARBA00023125"/>
    </source>
</evidence>
<dbReference type="Pfam" id="PF00356">
    <property type="entry name" value="LacI"/>
    <property type="match status" value="1"/>
</dbReference>
<dbReference type="PRINTS" id="PR00036">
    <property type="entry name" value="HTHLACI"/>
</dbReference>
<sequence>MTRNTTIKDVARLAGVSLGTASRVLNGSSATSEASRSAVHNAAQQLGYLSNAHARSLRSSHSGVIGLVVPDIRNPYFAELASVVENACLAHGWATVLCNADESPDQFNRYINTLRRQRVDGAIVTPTGSGGQAVKNLVDDGVQVVCVDRDIVGSSLPAVTSDPWNGMRQAVNHLVDCGHCRIGFITGPQQTSTGLERYQTYRQLLAEHGLQVDEDLIAEGDFQEESGRVGARQLLDSGATAIFASDSLMSMGALRTCIDQGIRIGDEIDLVGFDDLPVFSLTNPALTVVAQAIDTMGKAAVDLLDRAMSGEPTSSVRLDTHLIVRASTRTAKVVLMAEDNVKDYE</sequence>
<dbReference type="InterPro" id="IPR000843">
    <property type="entry name" value="HTH_LacI"/>
</dbReference>
<dbReference type="PANTHER" id="PTHR30146:SF148">
    <property type="entry name" value="HTH-TYPE TRANSCRIPTIONAL REPRESSOR PURR-RELATED"/>
    <property type="match status" value="1"/>
</dbReference>
<keyword evidence="2" id="KW-0805">Transcription regulation</keyword>
<reference evidence="6 7" key="1">
    <citation type="submission" date="2017-09" db="EMBL/GenBank/DDBJ databases">
        <authorList>
            <person name="Bumgarner R.E."/>
        </authorList>
    </citation>
    <scope>NUCLEOTIDE SEQUENCE [LARGE SCALE GENOMIC DNA]</scope>
    <source>
        <strain evidence="6 7">T34998</strain>
    </source>
</reference>
<name>A0ABX9I9I3_9ACTN</name>
<proteinExistence type="predicted"/>
<dbReference type="Proteomes" id="UP000256324">
    <property type="component" value="Unassembled WGS sequence"/>
</dbReference>
<gene>
    <name evidence="6" type="ORF">CP880_08565</name>
</gene>
<dbReference type="EMBL" id="PCZS01000002">
    <property type="protein sequence ID" value="REB69450.1"/>
    <property type="molecule type" value="Genomic_DNA"/>
</dbReference>
<dbReference type="InterPro" id="IPR001761">
    <property type="entry name" value="Peripla_BP/Lac1_sug-bd_dom"/>
</dbReference>
<evidence type="ECO:0000256" key="1">
    <source>
        <dbReference type="ARBA" id="ARBA00022491"/>
    </source>
</evidence>
<dbReference type="SMART" id="SM00354">
    <property type="entry name" value="HTH_LACI"/>
    <property type="match status" value="1"/>
</dbReference>
<dbReference type="CDD" id="cd01392">
    <property type="entry name" value="HTH_LacI"/>
    <property type="match status" value="1"/>
</dbReference>
<comment type="caution">
    <text evidence="6">The sequence shown here is derived from an EMBL/GenBank/DDBJ whole genome shotgun (WGS) entry which is preliminary data.</text>
</comment>
<evidence type="ECO:0000313" key="7">
    <source>
        <dbReference type="Proteomes" id="UP000256324"/>
    </source>
</evidence>
<keyword evidence="4" id="KW-0804">Transcription</keyword>
<dbReference type="SUPFAM" id="SSF47413">
    <property type="entry name" value="lambda repressor-like DNA-binding domains"/>
    <property type="match status" value="1"/>
</dbReference>
<dbReference type="PROSITE" id="PS00356">
    <property type="entry name" value="HTH_LACI_1"/>
    <property type="match status" value="1"/>
</dbReference>
<dbReference type="PANTHER" id="PTHR30146">
    <property type="entry name" value="LACI-RELATED TRANSCRIPTIONAL REPRESSOR"/>
    <property type="match status" value="1"/>
</dbReference>
<dbReference type="RefSeq" id="WP_002549771.1">
    <property type="nucleotide sequence ID" value="NZ_JARJOC010000002.1"/>
</dbReference>
<keyword evidence="7" id="KW-1185">Reference proteome</keyword>
<evidence type="ECO:0000259" key="5">
    <source>
        <dbReference type="PROSITE" id="PS50932"/>
    </source>
</evidence>
<dbReference type="InterPro" id="IPR028082">
    <property type="entry name" value="Peripla_BP_I"/>
</dbReference>
<dbReference type="SUPFAM" id="SSF53822">
    <property type="entry name" value="Periplasmic binding protein-like I"/>
    <property type="match status" value="1"/>
</dbReference>
<keyword evidence="3" id="KW-0238">DNA-binding</keyword>
<protein>
    <submittedName>
        <fullName evidence="6">LacI family transcriptional regulator</fullName>
    </submittedName>
</protein>
<dbReference type="Gene3D" id="3.40.50.2300">
    <property type="match status" value="2"/>
</dbReference>
<evidence type="ECO:0000313" key="6">
    <source>
        <dbReference type="EMBL" id="REB69450.1"/>
    </source>
</evidence>
<feature type="domain" description="HTH lacI-type" evidence="5">
    <location>
        <begin position="5"/>
        <end position="59"/>
    </location>
</feature>
<keyword evidence="1" id="KW-0678">Repressor</keyword>
<dbReference type="PROSITE" id="PS50932">
    <property type="entry name" value="HTH_LACI_2"/>
    <property type="match status" value="1"/>
</dbReference>
<dbReference type="InterPro" id="IPR010982">
    <property type="entry name" value="Lambda_DNA-bd_dom_sf"/>
</dbReference>
<evidence type="ECO:0000256" key="4">
    <source>
        <dbReference type="ARBA" id="ARBA00023163"/>
    </source>
</evidence>
<accession>A0ABX9I9I3</accession>